<protein>
    <submittedName>
        <fullName evidence="2">Uncharacterized protein</fullName>
    </submittedName>
</protein>
<feature type="transmembrane region" description="Helical" evidence="1">
    <location>
        <begin position="119"/>
        <end position="146"/>
    </location>
</feature>
<evidence type="ECO:0000256" key="1">
    <source>
        <dbReference type="SAM" id="Phobius"/>
    </source>
</evidence>
<proteinExistence type="predicted"/>
<organism evidence="2 3">
    <name type="scientific">Liparis tanakae</name>
    <name type="common">Tanaka's snailfish</name>
    <dbReference type="NCBI Taxonomy" id="230148"/>
    <lineage>
        <taxon>Eukaryota</taxon>
        <taxon>Metazoa</taxon>
        <taxon>Chordata</taxon>
        <taxon>Craniata</taxon>
        <taxon>Vertebrata</taxon>
        <taxon>Euteleostomi</taxon>
        <taxon>Actinopterygii</taxon>
        <taxon>Neopterygii</taxon>
        <taxon>Teleostei</taxon>
        <taxon>Neoteleostei</taxon>
        <taxon>Acanthomorphata</taxon>
        <taxon>Eupercaria</taxon>
        <taxon>Perciformes</taxon>
        <taxon>Cottioidei</taxon>
        <taxon>Cottales</taxon>
        <taxon>Liparidae</taxon>
        <taxon>Liparis</taxon>
    </lineage>
</organism>
<sequence length="169" mass="19101">MPGSRRFAITSSFDGCQRLIPWLLIPVTWQPPLQTESQSAKRTVAVTSGLRPTSIPYVLAMAWTSLEYSLLMSKILREDKVSAARQALGLHDDGVVSQRRQHRSQVKVHFAHRRSRSRFLLLLLIFIFFILGIVNSVVLLALVVYLQRQTEMGVNGIRIAGMFVIIVDL</sequence>
<keyword evidence="1" id="KW-1133">Transmembrane helix</keyword>
<dbReference type="AlphaFoldDB" id="A0A4Z2HJB6"/>
<evidence type="ECO:0000313" key="2">
    <source>
        <dbReference type="EMBL" id="TNN66009.1"/>
    </source>
</evidence>
<keyword evidence="3" id="KW-1185">Reference proteome</keyword>
<keyword evidence="1" id="KW-0812">Transmembrane</keyword>
<comment type="caution">
    <text evidence="2">The sequence shown here is derived from an EMBL/GenBank/DDBJ whole genome shotgun (WGS) entry which is preliminary data.</text>
</comment>
<dbReference type="EMBL" id="SRLO01000226">
    <property type="protein sequence ID" value="TNN66009.1"/>
    <property type="molecule type" value="Genomic_DNA"/>
</dbReference>
<reference evidence="2 3" key="1">
    <citation type="submission" date="2019-03" db="EMBL/GenBank/DDBJ databases">
        <title>First draft genome of Liparis tanakae, snailfish: a comprehensive survey of snailfish specific genes.</title>
        <authorList>
            <person name="Kim W."/>
            <person name="Song I."/>
            <person name="Jeong J.-H."/>
            <person name="Kim D."/>
            <person name="Kim S."/>
            <person name="Ryu S."/>
            <person name="Song J.Y."/>
            <person name="Lee S.K."/>
        </authorList>
    </citation>
    <scope>NUCLEOTIDE SEQUENCE [LARGE SCALE GENOMIC DNA]</scope>
    <source>
        <tissue evidence="2">Muscle</tissue>
    </source>
</reference>
<evidence type="ECO:0000313" key="3">
    <source>
        <dbReference type="Proteomes" id="UP000314294"/>
    </source>
</evidence>
<keyword evidence="1" id="KW-0472">Membrane</keyword>
<gene>
    <name evidence="2" type="ORF">EYF80_023765</name>
</gene>
<name>A0A4Z2HJB6_9TELE</name>
<accession>A0A4Z2HJB6</accession>
<dbReference type="Proteomes" id="UP000314294">
    <property type="component" value="Unassembled WGS sequence"/>
</dbReference>